<dbReference type="Pfam" id="PF13432">
    <property type="entry name" value="TPR_16"/>
    <property type="match status" value="1"/>
</dbReference>
<evidence type="ECO:0000256" key="4">
    <source>
        <dbReference type="PROSITE-ProRule" id="PRU00339"/>
    </source>
</evidence>
<dbReference type="SMART" id="SM00028">
    <property type="entry name" value="TPR"/>
    <property type="match status" value="3"/>
</dbReference>
<dbReference type="PROSITE" id="PS50005">
    <property type="entry name" value="TPR"/>
    <property type="match status" value="1"/>
</dbReference>
<evidence type="ECO:0000313" key="7">
    <source>
        <dbReference type="EMBL" id="ODH44653.1"/>
    </source>
</evidence>
<dbReference type="FunFam" id="1.20.5.420:FF:000005">
    <property type="entry name" value="Hsc70 cochaperone (SGT), putative"/>
    <property type="match status" value="1"/>
</dbReference>
<dbReference type="VEuPathDB" id="FungiDB:PABG_03287"/>
<organism evidence="7 8">
    <name type="scientific">Paracoccidioides brasiliensis</name>
    <dbReference type="NCBI Taxonomy" id="121759"/>
    <lineage>
        <taxon>Eukaryota</taxon>
        <taxon>Fungi</taxon>
        <taxon>Dikarya</taxon>
        <taxon>Ascomycota</taxon>
        <taxon>Pezizomycotina</taxon>
        <taxon>Eurotiomycetes</taxon>
        <taxon>Eurotiomycetidae</taxon>
        <taxon>Onygenales</taxon>
        <taxon>Ajellomycetaceae</taxon>
        <taxon>Paracoccidioides</taxon>
    </lineage>
</organism>
<dbReference type="SUPFAM" id="SSF48452">
    <property type="entry name" value="TPR-like"/>
    <property type="match status" value="1"/>
</dbReference>
<dbReference type="GO" id="GO:0060090">
    <property type="term" value="F:molecular adaptor activity"/>
    <property type="evidence" value="ECO:0007669"/>
    <property type="project" value="TreeGrafter"/>
</dbReference>
<sequence length="451" mass="46659">MTYHVGPSSDEDTIIRSFDLTEAARSENHVARLGFKKSAANLQTQRDQTISTQNATEGDIVSSNSYCRIPCSCKALLSPETFYNMAPTESKKRLALAIIDFLSSSLKDGTLTAEDSESIEIAQSCIADTFKVDPSDKTAMQDALGGQSLATIYNVYEKLKGKGSIPAPNSAGDTKPTESKPAAASQIGTPNEESEKLKSQGNAAMARKDYPTAISFYTQALSIAPSNPIYLSNRAAAYSASGNHTKAAEDAEVAVAADPKYVKGWGRLGLARFALGNAKGAAEAYQKGIDAEGNGGSEAMRKGLETAKKRIEEMTQEENEPPAEEVDEASGASRGTGGAGGMPDLSALAGMFSGGGAGGGAGGGISDLSSIMNNPMFASMAQNLMSNPEMMSNLMNNPRIRQMAESLGGGGAGGEGGGLPDIASMMNDPNIAEMARNLMGGGAGRGAGRGS</sequence>
<dbReference type="FunFam" id="1.25.40.10:FF:000207">
    <property type="entry name" value="Small glutamine-rich tetratricopeptide repeat-containing protein"/>
    <property type="match status" value="1"/>
</dbReference>
<dbReference type="PANTHER" id="PTHR45831">
    <property type="entry name" value="LD24721P"/>
    <property type="match status" value="1"/>
</dbReference>
<evidence type="ECO:0000256" key="2">
    <source>
        <dbReference type="ARBA" id="ARBA00022737"/>
    </source>
</evidence>
<evidence type="ECO:0000313" key="8">
    <source>
        <dbReference type="Proteomes" id="UP000242814"/>
    </source>
</evidence>
<dbReference type="Pfam" id="PF16546">
    <property type="entry name" value="SGTA_dimer"/>
    <property type="match status" value="1"/>
</dbReference>
<dbReference type="InterPro" id="IPR011990">
    <property type="entry name" value="TPR-like_helical_dom_sf"/>
</dbReference>
<feature type="region of interest" description="Disordered" evidence="5">
    <location>
        <begin position="163"/>
        <end position="203"/>
    </location>
</feature>
<dbReference type="InterPro" id="IPR047150">
    <property type="entry name" value="SGT"/>
</dbReference>
<dbReference type="InterPro" id="IPR032374">
    <property type="entry name" value="SGTA_dimer"/>
</dbReference>
<dbReference type="PANTHER" id="PTHR45831:SF2">
    <property type="entry name" value="LD24721P"/>
    <property type="match status" value="1"/>
</dbReference>
<dbReference type="InterPro" id="IPR019734">
    <property type="entry name" value="TPR_rpt"/>
</dbReference>
<comment type="similarity">
    <text evidence="1">Belongs to the SGT family.</text>
</comment>
<evidence type="ECO:0000256" key="5">
    <source>
        <dbReference type="SAM" id="MobiDB-lite"/>
    </source>
</evidence>
<name>A0A1D2JNA4_PARBR</name>
<dbReference type="Gene3D" id="1.10.260.100">
    <property type="match status" value="1"/>
</dbReference>
<dbReference type="AlphaFoldDB" id="A0A1D2JNA4"/>
<evidence type="ECO:0000256" key="3">
    <source>
        <dbReference type="ARBA" id="ARBA00022803"/>
    </source>
</evidence>
<accession>A0A1D2JNA4</accession>
<dbReference type="VEuPathDB" id="FungiDB:PADG_01852"/>
<evidence type="ECO:0000259" key="6">
    <source>
        <dbReference type="Pfam" id="PF16546"/>
    </source>
</evidence>
<dbReference type="FunFam" id="1.10.260.100:FF:000011">
    <property type="entry name" value="TPR Domain containing protein"/>
    <property type="match status" value="1"/>
</dbReference>
<feature type="region of interest" description="Disordered" evidence="5">
    <location>
        <begin position="313"/>
        <end position="342"/>
    </location>
</feature>
<evidence type="ECO:0000256" key="1">
    <source>
        <dbReference type="ARBA" id="ARBA00008175"/>
    </source>
</evidence>
<reference evidence="7 8" key="1">
    <citation type="submission" date="2016-06" db="EMBL/GenBank/DDBJ databases">
        <authorList>
            <person name="Kjaerup R.B."/>
            <person name="Dalgaard T.S."/>
            <person name="Juul-Madsen H.R."/>
        </authorList>
    </citation>
    <scope>NUCLEOTIDE SEQUENCE [LARGE SCALE GENOMIC DNA]</scope>
    <source>
        <strain evidence="7 8">Pb300</strain>
    </source>
</reference>
<keyword evidence="2" id="KW-0677">Repeat</keyword>
<feature type="domain" description="SGTA homodimerisation" evidence="6">
    <location>
        <begin position="90"/>
        <end position="155"/>
    </location>
</feature>
<keyword evidence="3 4" id="KW-0802">TPR repeat</keyword>
<dbReference type="GO" id="GO:0006620">
    <property type="term" value="P:post-translational protein targeting to endoplasmic reticulum membrane"/>
    <property type="evidence" value="ECO:0007669"/>
    <property type="project" value="TreeGrafter"/>
</dbReference>
<feature type="repeat" description="TPR" evidence="4">
    <location>
        <begin position="194"/>
        <end position="227"/>
    </location>
</feature>
<gene>
    <name evidence="7" type="ORF">ACO22_00810</name>
</gene>
<dbReference type="Proteomes" id="UP000242814">
    <property type="component" value="Unassembled WGS sequence"/>
</dbReference>
<feature type="compositionally biased region" description="Acidic residues" evidence="5">
    <location>
        <begin position="314"/>
        <end position="328"/>
    </location>
</feature>
<dbReference type="Gene3D" id="1.20.5.420">
    <property type="entry name" value="Immunoglobulin FC, subunit C"/>
    <property type="match status" value="1"/>
</dbReference>
<dbReference type="GO" id="GO:0072380">
    <property type="term" value="C:TRC complex"/>
    <property type="evidence" value="ECO:0007669"/>
    <property type="project" value="TreeGrafter"/>
</dbReference>
<dbReference type="GO" id="GO:0016020">
    <property type="term" value="C:membrane"/>
    <property type="evidence" value="ECO:0007669"/>
    <property type="project" value="TreeGrafter"/>
</dbReference>
<comment type="caution">
    <text evidence="7">The sequence shown here is derived from an EMBL/GenBank/DDBJ whole genome shotgun (WGS) entry which is preliminary data.</text>
</comment>
<dbReference type="EMBL" id="LZYO01000018">
    <property type="protein sequence ID" value="ODH44653.1"/>
    <property type="molecule type" value="Genomic_DNA"/>
</dbReference>
<proteinExistence type="inferred from homology"/>
<dbReference type="Gene3D" id="1.25.40.10">
    <property type="entry name" value="Tetratricopeptide repeat domain"/>
    <property type="match status" value="1"/>
</dbReference>
<protein>
    <recommendedName>
        <fullName evidence="6">SGTA homodimerisation domain-containing protein</fullName>
    </recommendedName>
</protein>